<dbReference type="Proteomes" id="UP001165289">
    <property type="component" value="Unassembled WGS sequence"/>
</dbReference>
<comment type="function">
    <text evidence="2">As a component of the GATOR1 complex functions as an inhibitor of the amino acid-sensing branch of the TORC1 pathway.</text>
</comment>
<protein>
    <recommendedName>
        <fullName evidence="2">GATOR complex protein NPRL3</fullName>
    </recommendedName>
    <alternativeName>
        <fullName evidence="2">Nitrogen permease regulator 3-like protein</fullName>
    </alternativeName>
</protein>
<feature type="domain" description="GATOR1 complex protein NPRL3 C-terminal HTH" evidence="3">
    <location>
        <begin position="448"/>
        <end position="507"/>
    </location>
</feature>
<keyword evidence="2" id="KW-0732">Signal</keyword>
<dbReference type="GO" id="GO:0005764">
    <property type="term" value="C:lysosome"/>
    <property type="evidence" value="ECO:0007669"/>
    <property type="project" value="UniProtKB-SubCell"/>
</dbReference>
<keyword evidence="2" id="KW-0458">Lysosome</keyword>
<accession>A0AAV7K2K6</accession>
<evidence type="ECO:0000313" key="5">
    <source>
        <dbReference type="Proteomes" id="UP001165289"/>
    </source>
</evidence>
<comment type="subcellular location">
    <subcellularLocation>
        <location evidence="2">Lysosome</location>
    </subcellularLocation>
</comment>
<dbReference type="PANTHER" id="PTHR13153:SF5">
    <property type="entry name" value="GATOR COMPLEX PROTEIN NPRL3"/>
    <property type="match status" value="1"/>
</dbReference>
<evidence type="ECO:0000313" key="4">
    <source>
        <dbReference type="EMBL" id="KAI6654799.1"/>
    </source>
</evidence>
<dbReference type="InterPro" id="IPR056603">
    <property type="entry name" value="HTH_NPRL3"/>
</dbReference>
<dbReference type="InterPro" id="IPR005365">
    <property type="entry name" value="Npr3"/>
</dbReference>
<sequence length="518" mass="58956">MTSFSPSYLLHILLALFDYEDVPRIIFRFPYTSENAYPCFPSPRNEVLSESVLLDSLLMCSYMLSSDKQGTKLQVSVDQLLLLGHVEVISDKRYGFVFLLRADTPILVLDRFYEMSRIISQVYRLEEDRCQYLTEECLKKCSSICSPDNNHNSVYEAFLSSSNVGREMESIFKVLKSGSSKSVRINNLVPLQVSLGPVVDSMTETTVRVYHSLLLINPPNAIATDILPNSLPQMAHKFLQVVNPARNLEEIAQDADVHLDEVLALTRFFISQQRGKLIYPISRSNVYVLHPSCNMGSLGLAAEFNRRFSELNMRFSQLISKFSAARKVEDLLSFSEPILFRLIGWLLENDFIIQLHRYIFLMPPSIRSDVFCPDAKEDSRTLQNVSESSRFNYSHSESSFTSPTNIELTPAVGVPMRSNSTDTYSSVGDNQTDSLIEEVFGGKLLSWEEREEVEQTFRSSSEGSIQLLRKLAPYFDGTHHVEEILFNEMLSGVSEKDLEKLLIDFSNILTPYIRPETI</sequence>
<dbReference type="GO" id="GO:1990130">
    <property type="term" value="C:GATOR1 complex"/>
    <property type="evidence" value="ECO:0007669"/>
    <property type="project" value="UniProtKB-UniRule"/>
</dbReference>
<evidence type="ECO:0000256" key="1">
    <source>
        <dbReference type="ARBA" id="ARBA00010546"/>
    </source>
</evidence>
<dbReference type="GO" id="GO:0034198">
    <property type="term" value="P:cellular response to amino acid starvation"/>
    <property type="evidence" value="ECO:0007669"/>
    <property type="project" value="UniProtKB-UniRule"/>
</dbReference>
<organism evidence="4 5">
    <name type="scientific">Oopsacas minuta</name>
    <dbReference type="NCBI Taxonomy" id="111878"/>
    <lineage>
        <taxon>Eukaryota</taxon>
        <taxon>Metazoa</taxon>
        <taxon>Porifera</taxon>
        <taxon>Hexactinellida</taxon>
        <taxon>Hexasterophora</taxon>
        <taxon>Lyssacinosida</taxon>
        <taxon>Leucopsacidae</taxon>
        <taxon>Oopsacas</taxon>
    </lineage>
</organism>
<dbReference type="Pfam" id="PF03666">
    <property type="entry name" value="NPR3"/>
    <property type="match status" value="1"/>
</dbReference>
<reference evidence="4 5" key="1">
    <citation type="journal article" date="2023" name="BMC Biol.">
        <title>The compact genome of the sponge Oopsacas minuta (Hexactinellida) is lacking key metazoan core genes.</title>
        <authorList>
            <person name="Santini S."/>
            <person name="Schenkelaars Q."/>
            <person name="Jourda C."/>
            <person name="Duchesne M."/>
            <person name="Belahbib H."/>
            <person name="Rocher C."/>
            <person name="Selva M."/>
            <person name="Riesgo A."/>
            <person name="Vervoort M."/>
            <person name="Leys S.P."/>
            <person name="Kodjabachian L."/>
            <person name="Le Bivic A."/>
            <person name="Borchiellini C."/>
            <person name="Claverie J.M."/>
            <person name="Renard E."/>
        </authorList>
    </citation>
    <scope>NUCLEOTIDE SEQUENCE [LARGE SCALE GENOMIC DNA]</scope>
    <source>
        <strain evidence="4">SPO-2</strain>
    </source>
</reference>
<proteinExistence type="inferred from homology"/>
<dbReference type="PANTHER" id="PTHR13153">
    <property type="entry name" value="CGTHBA PROTEIN -14 GENE PROTEIN"/>
    <property type="match status" value="1"/>
</dbReference>
<evidence type="ECO:0000256" key="2">
    <source>
        <dbReference type="RuleBase" id="RU368069"/>
    </source>
</evidence>
<gene>
    <name evidence="4" type="ORF">LOD99_2678</name>
</gene>
<dbReference type="EMBL" id="JAKMXF010000221">
    <property type="protein sequence ID" value="KAI6654799.1"/>
    <property type="molecule type" value="Genomic_DNA"/>
</dbReference>
<dbReference type="Pfam" id="PF24064">
    <property type="entry name" value="HTH_NPRL3"/>
    <property type="match status" value="1"/>
</dbReference>
<comment type="caution">
    <text evidence="4">The sequence shown here is derived from an EMBL/GenBank/DDBJ whole genome shotgun (WGS) entry which is preliminary data.</text>
</comment>
<comment type="similarity">
    <text evidence="1 2">Belongs to the NPR3 family.</text>
</comment>
<dbReference type="GO" id="GO:0010508">
    <property type="term" value="P:positive regulation of autophagy"/>
    <property type="evidence" value="ECO:0007669"/>
    <property type="project" value="TreeGrafter"/>
</dbReference>
<name>A0AAV7K2K6_9METZ</name>
<dbReference type="GO" id="GO:0038202">
    <property type="term" value="P:TORC1 signaling"/>
    <property type="evidence" value="ECO:0007669"/>
    <property type="project" value="TreeGrafter"/>
</dbReference>
<evidence type="ECO:0000259" key="3">
    <source>
        <dbReference type="Pfam" id="PF24064"/>
    </source>
</evidence>
<dbReference type="GO" id="GO:1904262">
    <property type="term" value="P:negative regulation of TORC1 signaling"/>
    <property type="evidence" value="ECO:0007669"/>
    <property type="project" value="TreeGrafter"/>
</dbReference>
<keyword evidence="5" id="KW-1185">Reference proteome</keyword>
<dbReference type="AlphaFoldDB" id="A0AAV7K2K6"/>